<evidence type="ECO:0008006" key="14">
    <source>
        <dbReference type="Google" id="ProtNLM"/>
    </source>
</evidence>
<dbReference type="PROSITE" id="PS50005">
    <property type="entry name" value="TPR"/>
    <property type="match status" value="3"/>
</dbReference>
<evidence type="ECO:0000256" key="11">
    <source>
        <dbReference type="SAM" id="MobiDB-lite"/>
    </source>
</evidence>
<evidence type="ECO:0000256" key="3">
    <source>
        <dbReference type="ARBA" id="ARBA00022737"/>
    </source>
</evidence>
<dbReference type="GO" id="GO:0045039">
    <property type="term" value="P:protein insertion into mitochondrial inner membrane"/>
    <property type="evidence" value="ECO:0007669"/>
    <property type="project" value="TreeGrafter"/>
</dbReference>
<feature type="compositionally biased region" description="Low complexity" evidence="11">
    <location>
        <begin position="32"/>
        <end position="48"/>
    </location>
</feature>
<keyword evidence="7" id="KW-0496">Mitochondrion</keyword>
<dbReference type="GO" id="GO:0008320">
    <property type="term" value="F:protein transmembrane transporter activity"/>
    <property type="evidence" value="ECO:0007669"/>
    <property type="project" value="TreeGrafter"/>
</dbReference>
<name>A0A9P8QB79_WICPI</name>
<keyword evidence="2" id="KW-0812">Transmembrane</keyword>
<dbReference type="Gene3D" id="1.25.40.10">
    <property type="entry name" value="Tetratricopeptide repeat domain"/>
    <property type="match status" value="2"/>
</dbReference>
<feature type="repeat" description="TPR" evidence="10">
    <location>
        <begin position="530"/>
        <end position="563"/>
    </location>
</feature>
<dbReference type="InterPro" id="IPR019734">
    <property type="entry name" value="TPR_rpt"/>
</dbReference>
<keyword evidence="5 10" id="KW-0802">TPR repeat</keyword>
<protein>
    <recommendedName>
        <fullName evidence="14">Mitochondrial import receptor subunit TOM70</fullName>
    </recommendedName>
</protein>
<dbReference type="OrthoDB" id="2942533at2759"/>
<evidence type="ECO:0000313" key="13">
    <source>
        <dbReference type="Proteomes" id="UP000774326"/>
    </source>
</evidence>
<keyword evidence="6" id="KW-1133">Transmembrane helix</keyword>
<dbReference type="Pfam" id="PF14559">
    <property type="entry name" value="TPR_19"/>
    <property type="match status" value="1"/>
</dbReference>
<reference evidence="12" key="1">
    <citation type="journal article" date="2021" name="Open Biol.">
        <title>Shared evolutionary footprints suggest mitochondrial oxidative damage underlies multiple complex I losses in fungi.</title>
        <authorList>
            <person name="Schikora-Tamarit M.A."/>
            <person name="Marcet-Houben M."/>
            <person name="Nosek J."/>
            <person name="Gabaldon T."/>
        </authorList>
    </citation>
    <scope>NUCLEOTIDE SEQUENCE</scope>
    <source>
        <strain evidence="12">CBS2887</strain>
    </source>
</reference>
<feature type="repeat" description="TPR" evidence="10">
    <location>
        <begin position="386"/>
        <end position="419"/>
    </location>
</feature>
<dbReference type="PANTHER" id="PTHR46208">
    <property type="entry name" value="MITOCHONDRIAL IMPORT RECEPTOR SUBUNIT TOM70"/>
    <property type="match status" value="1"/>
</dbReference>
<reference evidence="12" key="2">
    <citation type="submission" date="2021-01" db="EMBL/GenBank/DDBJ databases">
        <authorList>
            <person name="Schikora-Tamarit M.A."/>
        </authorList>
    </citation>
    <scope>NUCLEOTIDE SEQUENCE</scope>
    <source>
        <strain evidence="12">CBS2887</strain>
    </source>
</reference>
<accession>A0A9P8QB79</accession>
<dbReference type="EMBL" id="JAEUBG010000862">
    <property type="protein sequence ID" value="KAH3687326.1"/>
    <property type="molecule type" value="Genomic_DNA"/>
</dbReference>
<evidence type="ECO:0000256" key="2">
    <source>
        <dbReference type="ARBA" id="ARBA00022692"/>
    </source>
</evidence>
<dbReference type="Pfam" id="PF13431">
    <property type="entry name" value="TPR_17"/>
    <property type="match status" value="1"/>
</dbReference>
<dbReference type="Proteomes" id="UP000774326">
    <property type="component" value="Unassembled WGS sequence"/>
</dbReference>
<feature type="compositionally biased region" description="Low complexity" evidence="11">
    <location>
        <begin position="64"/>
        <end position="81"/>
    </location>
</feature>
<dbReference type="AlphaFoldDB" id="A0A9P8QB79"/>
<comment type="similarity">
    <text evidence="9">Belongs to the Tom70 family.</text>
</comment>
<evidence type="ECO:0000313" key="12">
    <source>
        <dbReference type="EMBL" id="KAH3687326.1"/>
    </source>
</evidence>
<sequence>MSEFIQKNKVAIIATVSTLGVAAGAYYLYQQQQQQQSTSSSSTSSETSGSKKKKKNSKKKSKDASGSGSASQSEKAPAATTVAANAYPTDSEGFPALTAEYIESLDAEAKEKVSLGLKEEGNTLFKDKDYHGAIKYYSAALEVVPSEVFYSNRSACYFGLEDYPKVVEDTTAALKIKPDYVKCLTRRSNAFEHLEKYEDAMFDLTAITLYGGVNNKSVEVTLDRILKKQALLKLNEKLQNNQLTLPSPTNITSFFGAFHEETEISYEHADDESHGDYFLKKALDQLDQKTYECYELADSYFNQAVAKYQASSEDSTNLAIAYEYSGIFKFLKADAASALYDIERAIGVHPRSRSYVFQALINADKQDVAAAEASFTKALEISPNSSEAYYHRAQLSYLTNNLDKAEADFKTSQELDQNNIYTYIQLACIEYRKQNHAACEALFHEAKTKFPLSAEIPNYYGEILADKTDFEGALKQFDIAAKLQDALLPKISVGVLPLINKATILGRNPEKILESVELLERAVDIDSKSELAKLTLAQLYLQLNKVEEAAKLFDDAADLSRNYEEKLQAVSFAEASKIQIRVKNDPVLSKRVNELIAGFGAQQFA</sequence>
<evidence type="ECO:0000256" key="1">
    <source>
        <dbReference type="ARBA" id="ARBA00004572"/>
    </source>
</evidence>
<evidence type="ECO:0000256" key="4">
    <source>
        <dbReference type="ARBA" id="ARBA00022787"/>
    </source>
</evidence>
<dbReference type="GO" id="GO:0030150">
    <property type="term" value="P:protein import into mitochondrial matrix"/>
    <property type="evidence" value="ECO:0007669"/>
    <property type="project" value="TreeGrafter"/>
</dbReference>
<dbReference type="SUPFAM" id="SSF48452">
    <property type="entry name" value="TPR-like"/>
    <property type="match status" value="3"/>
</dbReference>
<evidence type="ECO:0000256" key="8">
    <source>
        <dbReference type="ARBA" id="ARBA00023136"/>
    </source>
</evidence>
<comment type="subcellular location">
    <subcellularLocation>
        <location evidence="1">Mitochondrion outer membrane</location>
        <topology evidence="1">Single-pass membrane protein</topology>
    </subcellularLocation>
</comment>
<dbReference type="SMART" id="SM00028">
    <property type="entry name" value="TPR"/>
    <property type="match status" value="7"/>
</dbReference>
<keyword evidence="13" id="KW-1185">Reference proteome</keyword>
<evidence type="ECO:0000256" key="10">
    <source>
        <dbReference type="PROSITE-ProRule" id="PRU00339"/>
    </source>
</evidence>
<dbReference type="PANTHER" id="PTHR46208:SF1">
    <property type="entry name" value="MITOCHONDRIAL IMPORT RECEPTOR SUBUNIT TOM70"/>
    <property type="match status" value="1"/>
</dbReference>
<feature type="compositionally biased region" description="Basic residues" evidence="11">
    <location>
        <begin position="50"/>
        <end position="61"/>
    </location>
</feature>
<dbReference type="GO" id="GO:0005741">
    <property type="term" value="C:mitochondrial outer membrane"/>
    <property type="evidence" value="ECO:0007669"/>
    <property type="project" value="UniProtKB-SubCell"/>
</dbReference>
<dbReference type="GO" id="GO:0030943">
    <property type="term" value="F:mitochondrion targeting sequence binding"/>
    <property type="evidence" value="ECO:0007669"/>
    <property type="project" value="TreeGrafter"/>
</dbReference>
<evidence type="ECO:0000256" key="9">
    <source>
        <dbReference type="ARBA" id="ARBA00038030"/>
    </source>
</evidence>
<feature type="region of interest" description="Disordered" evidence="11">
    <location>
        <begin position="32"/>
        <end position="81"/>
    </location>
</feature>
<keyword evidence="3" id="KW-0677">Repeat</keyword>
<keyword evidence="4" id="KW-1000">Mitochondrion outer membrane</keyword>
<evidence type="ECO:0000256" key="5">
    <source>
        <dbReference type="ARBA" id="ARBA00022803"/>
    </source>
</evidence>
<keyword evidence="8" id="KW-0472">Membrane</keyword>
<dbReference type="InterPro" id="IPR011990">
    <property type="entry name" value="TPR-like_helical_dom_sf"/>
</dbReference>
<evidence type="ECO:0000256" key="6">
    <source>
        <dbReference type="ARBA" id="ARBA00022989"/>
    </source>
</evidence>
<feature type="repeat" description="TPR" evidence="10">
    <location>
        <begin position="114"/>
        <end position="147"/>
    </location>
</feature>
<comment type="caution">
    <text evidence="12">The sequence shown here is derived from an EMBL/GenBank/DDBJ whole genome shotgun (WGS) entry which is preliminary data.</text>
</comment>
<proteinExistence type="inferred from homology"/>
<evidence type="ECO:0000256" key="7">
    <source>
        <dbReference type="ARBA" id="ARBA00023128"/>
    </source>
</evidence>
<organism evidence="12 13">
    <name type="scientific">Wickerhamomyces pijperi</name>
    <name type="common">Yeast</name>
    <name type="synonym">Pichia pijperi</name>
    <dbReference type="NCBI Taxonomy" id="599730"/>
    <lineage>
        <taxon>Eukaryota</taxon>
        <taxon>Fungi</taxon>
        <taxon>Dikarya</taxon>
        <taxon>Ascomycota</taxon>
        <taxon>Saccharomycotina</taxon>
        <taxon>Saccharomycetes</taxon>
        <taxon>Phaffomycetales</taxon>
        <taxon>Wickerhamomycetaceae</taxon>
        <taxon>Wickerhamomyces</taxon>
    </lineage>
</organism>
<gene>
    <name evidence="12" type="ORF">WICPIJ_001670</name>
</gene>